<dbReference type="OrthoDB" id="6141932at2759"/>
<protein>
    <submittedName>
        <fullName evidence="1">Uncharacterized protein</fullName>
    </submittedName>
</protein>
<keyword evidence="2" id="KW-1185">Reference proteome</keyword>
<dbReference type="Proteomes" id="UP000507470">
    <property type="component" value="Unassembled WGS sequence"/>
</dbReference>
<dbReference type="AlphaFoldDB" id="A0A6J8B1K6"/>
<evidence type="ECO:0000313" key="1">
    <source>
        <dbReference type="EMBL" id="CAC5377281.1"/>
    </source>
</evidence>
<organism evidence="1 2">
    <name type="scientific">Mytilus coruscus</name>
    <name type="common">Sea mussel</name>
    <dbReference type="NCBI Taxonomy" id="42192"/>
    <lineage>
        <taxon>Eukaryota</taxon>
        <taxon>Metazoa</taxon>
        <taxon>Spiralia</taxon>
        <taxon>Lophotrochozoa</taxon>
        <taxon>Mollusca</taxon>
        <taxon>Bivalvia</taxon>
        <taxon>Autobranchia</taxon>
        <taxon>Pteriomorphia</taxon>
        <taxon>Mytilida</taxon>
        <taxon>Mytiloidea</taxon>
        <taxon>Mytilidae</taxon>
        <taxon>Mytilinae</taxon>
        <taxon>Mytilus</taxon>
    </lineage>
</organism>
<dbReference type="EMBL" id="CACVKT020002302">
    <property type="protein sequence ID" value="CAC5377281.1"/>
    <property type="molecule type" value="Genomic_DNA"/>
</dbReference>
<sequence>MTELGTNPLEQLDLLIKFWGPSSQQHAQNIRCANANNPATAMRLIWERLDARFVSPQMIESSLHPCIVNFPTLSNNNRKEFYKLADLAAEIESIRKDEKFATTFAYFDSSLGVNRFVTRLPYSIQEKWTTTANGYNKSCPKIELAKVYHSDRPDYFKTVYCVIDDQSNRTLATSDFFNFFGKNDTETEYVLASCAGRFVTSGRRASGYVLASLDGSSWLNVPEIIECNDIPNNGEEIPSSVVASSYPHMMDIASCIPDIDNQSEKQILIGRDLIRAHHVIEHRVGADQVPYAQRLPLGWAIVGNVCLGRFHGQKVVNVNKTVILGNGRPTLLSPCDSEMSIKLDPIFDKTKLDEKEGVSIEDQTFLNIMSSGFFKQDDGHWIAPLPFKPNKLL</sequence>
<dbReference type="PANTHER" id="PTHR47331">
    <property type="entry name" value="PHD-TYPE DOMAIN-CONTAINING PROTEIN"/>
    <property type="match status" value="1"/>
</dbReference>
<reference evidence="1 2" key="1">
    <citation type="submission" date="2020-06" db="EMBL/GenBank/DDBJ databases">
        <authorList>
            <person name="Li R."/>
            <person name="Bekaert M."/>
        </authorList>
    </citation>
    <scope>NUCLEOTIDE SEQUENCE [LARGE SCALE GENOMIC DNA]</scope>
    <source>
        <strain evidence="2">wild</strain>
    </source>
</reference>
<dbReference type="PANTHER" id="PTHR47331:SF6">
    <property type="entry name" value="DOUBLECORTIN DOMAIN-CONTAINING PROTEIN"/>
    <property type="match status" value="1"/>
</dbReference>
<proteinExistence type="predicted"/>
<name>A0A6J8B1K6_MYTCO</name>
<accession>A0A6J8B1K6</accession>
<gene>
    <name evidence="1" type="ORF">MCOR_13604</name>
</gene>
<evidence type="ECO:0000313" key="2">
    <source>
        <dbReference type="Proteomes" id="UP000507470"/>
    </source>
</evidence>